<evidence type="ECO:0000313" key="1">
    <source>
        <dbReference type="EMBL" id="VDP74382.1"/>
    </source>
</evidence>
<dbReference type="Proteomes" id="UP000269396">
    <property type="component" value="Unassembled WGS sequence"/>
</dbReference>
<dbReference type="AlphaFoldDB" id="A0A183PT15"/>
<reference evidence="1 2" key="1">
    <citation type="submission" date="2018-11" db="EMBL/GenBank/DDBJ databases">
        <authorList>
            <consortium name="Pathogen Informatics"/>
        </authorList>
    </citation>
    <scope>NUCLEOTIDE SEQUENCE [LARGE SCALE GENOMIC DNA]</scope>
    <source>
        <strain>Denwood</strain>
        <strain evidence="2">Zambia</strain>
    </source>
</reference>
<gene>
    <name evidence="1" type="ORF">SMTD_LOCUS17502</name>
</gene>
<sequence>MSEHLSPRCAMQSGIEDGWKKAIHQLPNSNLLVRLLTRACKTVLTDRPGLTDSLPRSGNVHRVLELLAKVDDPEGAKAIVIILHQMSASKLCVQSMSESNTISGLIRIVNRCIGEELGLIGETLFCLFDTQYSDPLIEQVSRRFRIILC</sequence>
<name>A0A183PT15_9TREM</name>
<protein>
    <submittedName>
        <fullName evidence="1">Uncharacterized protein</fullName>
    </submittedName>
</protein>
<evidence type="ECO:0000313" key="2">
    <source>
        <dbReference type="Proteomes" id="UP000269396"/>
    </source>
</evidence>
<proteinExistence type="predicted"/>
<organism evidence="1 2">
    <name type="scientific">Schistosoma mattheei</name>
    <dbReference type="NCBI Taxonomy" id="31246"/>
    <lineage>
        <taxon>Eukaryota</taxon>
        <taxon>Metazoa</taxon>
        <taxon>Spiralia</taxon>
        <taxon>Lophotrochozoa</taxon>
        <taxon>Platyhelminthes</taxon>
        <taxon>Trematoda</taxon>
        <taxon>Digenea</taxon>
        <taxon>Strigeidida</taxon>
        <taxon>Schistosomatoidea</taxon>
        <taxon>Schistosomatidae</taxon>
        <taxon>Schistosoma</taxon>
    </lineage>
</organism>
<dbReference type="EMBL" id="UZAL01038836">
    <property type="protein sequence ID" value="VDP74382.1"/>
    <property type="molecule type" value="Genomic_DNA"/>
</dbReference>
<keyword evidence="2" id="KW-1185">Reference proteome</keyword>
<dbReference type="STRING" id="31246.A0A183PT15"/>
<accession>A0A183PT15</accession>